<evidence type="ECO:0000313" key="4">
    <source>
        <dbReference type="Proteomes" id="UP000272942"/>
    </source>
</evidence>
<feature type="transmembrane region" description="Helical" evidence="1">
    <location>
        <begin position="81"/>
        <end position="109"/>
    </location>
</feature>
<keyword evidence="4" id="KW-1185">Reference proteome</keyword>
<feature type="transmembrane region" description="Helical" evidence="1">
    <location>
        <begin position="146"/>
        <end position="169"/>
    </location>
</feature>
<keyword evidence="1" id="KW-1133">Transmembrane helix</keyword>
<evidence type="ECO:0000313" key="5">
    <source>
        <dbReference type="WBParaSite" id="ECPE_0000353801-mRNA-1"/>
    </source>
</evidence>
<dbReference type="PANTHER" id="PTHR20765:SF1">
    <property type="entry name" value="EQUILIBRATIVE NUCLEOBASE TRANSPORTER 1"/>
    <property type="match status" value="1"/>
</dbReference>
<organism evidence="5">
    <name type="scientific">Echinostoma caproni</name>
    <dbReference type="NCBI Taxonomy" id="27848"/>
    <lineage>
        <taxon>Eukaryota</taxon>
        <taxon>Metazoa</taxon>
        <taxon>Spiralia</taxon>
        <taxon>Lophotrochozoa</taxon>
        <taxon>Platyhelminthes</taxon>
        <taxon>Trematoda</taxon>
        <taxon>Digenea</taxon>
        <taxon>Plagiorchiida</taxon>
        <taxon>Echinostomata</taxon>
        <taxon>Echinostomatoidea</taxon>
        <taxon>Echinostomatidae</taxon>
        <taxon>Echinostoma</taxon>
    </lineage>
</organism>
<feature type="transmembrane region" description="Helical" evidence="1">
    <location>
        <begin position="175"/>
        <end position="196"/>
    </location>
</feature>
<dbReference type="PANTHER" id="PTHR20765">
    <property type="entry name" value="SOLUTE CARRIER FAMILY 43 MEMBER 3-RELATED"/>
    <property type="match status" value="1"/>
</dbReference>
<dbReference type="InterPro" id="IPR027197">
    <property type="entry name" value="SLC43A3"/>
</dbReference>
<dbReference type="Proteomes" id="UP000272942">
    <property type="component" value="Unassembled WGS sequence"/>
</dbReference>
<dbReference type="WBParaSite" id="ECPE_0000353801-mRNA-1">
    <property type="protein sequence ID" value="ECPE_0000353801-mRNA-1"/>
    <property type="gene ID" value="ECPE_0000353801"/>
</dbReference>
<dbReference type="AlphaFoldDB" id="A0A183A9A0"/>
<feature type="transmembrane region" description="Helical" evidence="1">
    <location>
        <begin position="115"/>
        <end position="139"/>
    </location>
</feature>
<keyword evidence="1" id="KW-0812">Transmembrane</keyword>
<proteinExistence type="predicted"/>
<name>A0A183A9A0_9TREM</name>
<protein>
    <submittedName>
        <fullName evidence="5">Polysaccharide biosynthesis protein</fullName>
    </submittedName>
</protein>
<keyword evidence="2" id="KW-0732">Signal</keyword>
<feature type="signal peptide" evidence="2">
    <location>
        <begin position="1"/>
        <end position="16"/>
    </location>
</feature>
<evidence type="ECO:0000313" key="3">
    <source>
        <dbReference type="EMBL" id="VDP69791.1"/>
    </source>
</evidence>
<keyword evidence="1" id="KW-0472">Membrane</keyword>
<accession>A0A183A9A0</accession>
<evidence type="ECO:0000256" key="2">
    <source>
        <dbReference type="SAM" id="SignalP"/>
    </source>
</evidence>
<dbReference type="EMBL" id="UZAN01040475">
    <property type="protein sequence ID" value="VDP69791.1"/>
    <property type="molecule type" value="Genomic_DNA"/>
</dbReference>
<gene>
    <name evidence="3" type="ORF">ECPE_LOCUS3535</name>
</gene>
<dbReference type="OrthoDB" id="330047at2759"/>
<feature type="chain" id="PRO_5043137902" evidence="2">
    <location>
        <begin position="17"/>
        <end position="199"/>
    </location>
</feature>
<reference evidence="3 4" key="2">
    <citation type="submission" date="2018-11" db="EMBL/GenBank/DDBJ databases">
        <authorList>
            <consortium name="Pathogen Informatics"/>
        </authorList>
    </citation>
    <scope>NUCLEOTIDE SEQUENCE [LARGE SCALE GENOMIC DNA]</scope>
    <source>
        <strain evidence="3 4">Egypt</strain>
    </source>
</reference>
<evidence type="ECO:0000256" key="1">
    <source>
        <dbReference type="SAM" id="Phobius"/>
    </source>
</evidence>
<feature type="transmembrane region" description="Helical" evidence="1">
    <location>
        <begin position="37"/>
        <end position="61"/>
    </location>
</feature>
<reference evidence="5" key="1">
    <citation type="submission" date="2016-06" db="UniProtKB">
        <authorList>
            <consortium name="WormBaseParasite"/>
        </authorList>
    </citation>
    <scope>IDENTIFICATION</scope>
</reference>
<sequence>MLGLLRFTLFLSQLSALLKYAFDNDMTIVNNLLEVSSAFSMCGFFVAPITGAIMSTSIMAFRRKIARRLDSVDETLTDNVIYWTIIKGLVPVVTVLATVSLIMSCVVFVKGAQWVYYLAFACLIVMRSILFSSTTTMVITAFPTEYFGTVYGVINLIGGAFSLLQYGLLEMNIKVSNGICVAVSLLTFFPPIYMSIRKK</sequence>